<accession>A0A8T4IXQ4</accession>
<proteinExistence type="predicted"/>
<dbReference type="Proteomes" id="UP000675554">
    <property type="component" value="Unassembled WGS sequence"/>
</dbReference>
<dbReference type="AlphaFoldDB" id="A0A8T4IXQ4"/>
<reference evidence="1" key="1">
    <citation type="submission" date="2021-04" db="EMBL/GenBank/DDBJ databases">
        <title>Sequencing of actinobacteria type strains.</title>
        <authorList>
            <person name="Nguyen G.-S."/>
            <person name="Wentzel A."/>
        </authorList>
    </citation>
    <scope>NUCLEOTIDE SEQUENCE</scope>
    <source>
        <strain evidence="1">DSM 42095</strain>
    </source>
</reference>
<evidence type="ECO:0000313" key="1">
    <source>
        <dbReference type="EMBL" id="MBR7674667.1"/>
    </source>
</evidence>
<comment type="caution">
    <text evidence="1">The sequence shown here is derived from an EMBL/GenBank/DDBJ whole genome shotgun (WGS) entry which is preliminary data.</text>
</comment>
<keyword evidence="2" id="KW-1185">Reference proteome</keyword>
<evidence type="ECO:0000313" key="2">
    <source>
        <dbReference type="Proteomes" id="UP000675554"/>
    </source>
</evidence>
<protein>
    <recommendedName>
        <fullName evidence="3">Lipoprotein</fullName>
    </recommendedName>
</protein>
<dbReference type="EMBL" id="JAGSMN010000365">
    <property type="protein sequence ID" value="MBR7674667.1"/>
    <property type="molecule type" value="Genomic_DNA"/>
</dbReference>
<organism evidence="1 2">
    <name type="scientific">Streptomyces daliensis</name>
    <dbReference type="NCBI Taxonomy" id="299421"/>
    <lineage>
        <taxon>Bacteria</taxon>
        <taxon>Bacillati</taxon>
        <taxon>Actinomycetota</taxon>
        <taxon>Actinomycetes</taxon>
        <taxon>Kitasatosporales</taxon>
        <taxon>Streptomycetaceae</taxon>
        <taxon>Streptomyces</taxon>
    </lineage>
</organism>
<sequence>MSAMRVMKGTRDIKAVRVLALVTLAGTGLALAGCGSGEKDGPEVAWAGRVCSHVGDGAQNLKLPASQGKKPEEVKEGALQFLDALSGELSRLGKGIKKEGKPPVSGGEATYLRVLKTLGNTRGAVADASETLRRAKVEDTASLQKALAKAGKAMADFNAYEGPAKDFKSNPELSPAFEKADSCKKIEGVGADAAAARDH</sequence>
<dbReference type="PROSITE" id="PS51257">
    <property type="entry name" value="PROKAR_LIPOPROTEIN"/>
    <property type="match status" value="1"/>
</dbReference>
<name>A0A8T4IXQ4_9ACTN</name>
<gene>
    <name evidence="1" type="ORF">KDA82_16895</name>
</gene>
<evidence type="ECO:0008006" key="3">
    <source>
        <dbReference type="Google" id="ProtNLM"/>
    </source>
</evidence>